<gene>
    <name evidence="3" type="ORF">AXF14_03920</name>
</gene>
<evidence type="ECO:0000256" key="1">
    <source>
        <dbReference type="ARBA" id="ARBA00022729"/>
    </source>
</evidence>
<dbReference type="CDD" id="cd13545">
    <property type="entry name" value="PBP2_TbpA"/>
    <property type="match status" value="1"/>
</dbReference>
<dbReference type="Proteomes" id="UP000065220">
    <property type="component" value="Chromosome"/>
</dbReference>
<dbReference type="RefSeq" id="WP_067941006.1">
    <property type="nucleotide sequence ID" value="NZ_CP014228.1"/>
</dbReference>
<dbReference type="GO" id="GO:0030288">
    <property type="term" value="C:outer membrane-bounded periplasmic space"/>
    <property type="evidence" value="ECO:0007669"/>
    <property type="project" value="TreeGrafter"/>
</dbReference>
<dbReference type="EMBL" id="CP014228">
    <property type="protein sequence ID" value="AMD86898.1"/>
    <property type="molecule type" value="Genomic_DNA"/>
</dbReference>
<dbReference type="PANTHER" id="PTHR30006:SF2">
    <property type="entry name" value="ABC TRANSPORTER SUBSTRATE-BINDING PROTEIN"/>
    <property type="match status" value="1"/>
</dbReference>
<accession>A0A109W7G6</accession>
<dbReference type="InterPro" id="IPR006311">
    <property type="entry name" value="TAT_signal"/>
</dbReference>
<dbReference type="InterPro" id="IPR005948">
    <property type="entry name" value="ThiB-like"/>
</dbReference>
<feature type="chain" id="PRO_5007141369" evidence="2">
    <location>
        <begin position="25"/>
        <end position="359"/>
    </location>
</feature>
<evidence type="ECO:0000313" key="4">
    <source>
        <dbReference type="Proteomes" id="UP000065220"/>
    </source>
</evidence>
<reference evidence="4" key="1">
    <citation type="submission" date="2016-02" db="EMBL/GenBank/DDBJ databases">
        <authorList>
            <person name="Holder M.E."/>
            <person name="Ajami N.J."/>
            <person name="Petrosino J.F."/>
        </authorList>
    </citation>
    <scope>NUCLEOTIDE SEQUENCE [LARGE SCALE GENOMIC DNA]</scope>
    <source>
        <strain evidence="4">CCUG 36733</strain>
    </source>
</reference>
<dbReference type="OrthoDB" id="5412681at2"/>
<dbReference type="Pfam" id="PF13343">
    <property type="entry name" value="SBP_bac_6"/>
    <property type="match status" value="1"/>
</dbReference>
<dbReference type="GO" id="GO:0030975">
    <property type="term" value="F:thiamine binding"/>
    <property type="evidence" value="ECO:0007669"/>
    <property type="project" value="InterPro"/>
</dbReference>
<protein>
    <submittedName>
        <fullName evidence="3">ABC transporter substrate-binding protein</fullName>
    </submittedName>
</protein>
<dbReference type="SUPFAM" id="SSF53850">
    <property type="entry name" value="Periplasmic binding protein-like II"/>
    <property type="match status" value="1"/>
</dbReference>
<dbReference type="GO" id="GO:0015888">
    <property type="term" value="P:thiamine transport"/>
    <property type="evidence" value="ECO:0007669"/>
    <property type="project" value="InterPro"/>
</dbReference>
<dbReference type="KEGG" id="ard:AXF14_03920"/>
<dbReference type="NCBIfam" id="TIGR01254">
    <property type="entry name" value="sfuA"/>
    <property type="match status" value="1"/>
</dbReference>
<dbReference type="AlphaFoldDB" id="A0A109W7G6"/>
<feature type="signal peptide" evidence="2">
    <location>
        <begin position="1"/>
        <end position="24"/>
    </location>
</feature>
<dbReference type="STRING" id="111015.AXF14_03920"/>
<evidence type="ECO:0000256" key="2">
    <source>
        <dbReference type="SAM" id="SignalP"/>
    </source>
</evidence>
<proteinExistence type="predicted"/>
<dbReference type="PROSITE" id="PS51318">
    <property type="entry name" value="TAT"/>
    <property type="match status" value="1"/>
</dbReference>
<dbReference type="Gene3D" id="3.40.190.10">
    <property type="entry name" value="Periplasmic binding protein-like II"/>
    <property type="match status" value="2"/>
</dbReference>
<keyword evidence="1 2" id="KW-0732">Signal</keyword>
<dbReference type="PANTHER" id="PTHR30006">
    <property type="entry name" value="THIAMINE-BINDING PERIPLASMIC PROTEIN-RELATED"/>
    <property type="match status" value="1"/>
</dbReference>
<organism evidence="3 4">
    <name type="scientific">Actinomyces radicidentis</name>
    <dbReference type="NCBI Taxonomy" id="111015"/>
    <lineage>
        <taxon>Bacteria</taxon>
        <taxon>Bacillati</taxon>
        <taxon>Actinomycetota</taxon>
        <taxon>Actinomycetes</taxon>
        <taxon>Actinomycetales</taxon>
        <taxon>Actinomycetaceae</taxon>
        <taxon>Actinomyces</taxon>
    </lineage>
</organism>
<dbReference type="PROSITE" id="PS51257">
    <property type="entry name" value="PROKAR_LIPOPROTEIN"/>
    <property type="match status" value="1"/>
</dbReference>
<sequence length="359" mass="37464">MSTTITRRAVLAGSATAVAGLALAACSGGSSGSSSSVTASPSGTVTLVTHDSFNLPKEIESQFQADTGCSLTVVTMGDGGELVNKLVLTKDAPQGDVVFGVDNSFASRVLSEGVIDTSQTVALPEGADQYLVDGQKALAPIDFGEVCLNYDVDWFEKKGLAAPTSFEDLIKDDYKDLLVAINPSTSSTGLAFLLATIGHFGEDGFADYWKKLVANGAKIDSGWTDAYETDFSAGEGKGAYPIVVSYSSSPASTLSDDGKSSTTASVLSTATRQVEYAGVLAGAANPAGGKAFVEWMLSKKVQSAIPDSMYMYPVNPEATLSEAMQKFGATSDDPIVVEADEITKNREAWLQTWTEAVGQ</sequence>
<dbReference type="GO" id="GO:0030976">
    <property type="term" value="F:thiamine pyrophosphate binding"/>
    <property type="evidence" value="ECO:0007669"/>
    <property type="project" value="TreeGrafter"/>
</dbReference>
<name>A0A109W7G6_ACTRD</name>
<keyword evidence="4" id="KW-1185">Reference proteome</keyword>
<evidence type="ECO:0000313" key="3">
    <source>
        <dbReference type="EMBL" id="AMD86898.1"/>
    </source>
</evidence>